<gene>
    <name evidence="1" type="ORF">AFE02nite_32060</name>
</gene>
<keyword evidence="2" id="KW-1185">Reference proteome</keyword>
<dbReference type="Proteomes" id="UP000321484">
    <property type="component" value="Unassembled WGS sequence"/>
</dbReference>
<dbReference type="InterPro" id="IPR004927">
    <property type="entry name" value="MerB"/>
</dbReference>
<dbReference type="InterPro" id="IPR053717">
    <property type="entry name" value="MerB_lyase_sf"/>
</dbReference>
<dbReference type="GO" id="GO:0018836">
    <property type="term" value="F:alkylmercury lyase activity"/>
    <property type="evidence" value="ECO:0007669"/>
    <property type="project" value="InterPro"/>
</dbReference>
<proteinExistence type="predicted"/>
<dbReference type="EMBL" id="BJYK01000012">
    <property type="protein sequence ID" value="GEN81472.1"/>
    <property type="molecule type" value="Genomic_DNA"/>
</dbReference>
<protein>
    <submittedName>
        <fullName evidence="1">Membrane protein</fullName>
    </submittedName>
</protein>
<name>A0A511Z203_9CELL</name>
<evidence type="ECO:0000313" key="2">
    <source>
        <dbReference type="Proteomes" id="UP000321484"/>
    </source>
</evidence>
<comment type="caution">
    <text evidence="1">The sequence shown here is derived from an EMBL/GenBank/DDBJ whole genome shotgun (WGS) entry which is preliminary data.</text>
</comment>
<dbReference type="Gene3D" id="3.30.450.410">
    <property type="match status" value="1"/>
</dbReference>
<evidence type="ECO:0000313" key="1">
    <source>
        <dbReference type="EMBL" id="GEN81472.1"/>
    </source>
</evidence>
<dbReference type="SUPFAM" id="SSF160387">
    <property type="entry name" value="NosL/MerB-like"/>
    <property type="match status" value="1"/>
</dbReference>
<sequence>MDPVLLEDVRVAVYAALASTGRLPADSELARLAGSPARARAAIEQLAEQRAWALGADGEIVLAHPFATRSFGYSVMSDTTLWWGGCAWDSFAIPHLVPDCGPVVVAGACPACDRPLAWRVDTTSPPEGRERAHFLVPAARMWDDVVHTCSNQLLFCDDACIDRWLARTGHPEGYRMDLDTLWRFAAGWYEGRLERGYRRREPADARAYFRQVGLQGPFWGLS</sequence>
<dbReference type="AlphaFoldDB" id="A0A511Z203"/>
<reference evidence="1 2" key="1">
    <citation type="submission" date="2019-07" db="EMBL/GenBank/DDBJ databases">
        <title>Whole genome shotgun sequence of Actinotalea fermentans NBRC 105374.</title>
        <authorList>
            <person name="Hosoyama A."/>
            <person name="Uohara A."/>
            <person name="Ohji S."/>
            <person name="Ichikawa N."/>
        </authorList>
    </citation>
    <scope>NUCLEOTIDE SEQUENCE [LARGE SCALE GENOMIC DNA]</scope>
    <source>
        <strain evidence="1 2">NBRC 105374</strain>
    </source>
</reference>
<organism evidence="1 2">
    <name type="scientific">Actinotalea fermentans</name>
    <dbReference type="NCBI Taxonomy" id="43671"/>
    <lineage>
        <taxon>Bacteria</taxon>
        <taxon>Bacillati</taxon>
        <taxon>Actinomycetota</taxon>
        <taxon>Actinomycetes</taxon>
        <taxon>Micrococcales</taxon>
        <taxon>Cellulomonadaceae</taxon>
        <taxon>Actinotalea</taxon>
    </lineage>
</organism>
<dbReference type="Pfam" id="PF03243">
    <property type="entry name" value="MerB"/>
    <property type="match status" value="1"/>
</dbReference>
<accession>A0A511Z203</accession>